<keyword evidence="3" id="KW-0804">Transcription</keyword>
<dbReference type="SMART" id="SM00418">
    <property type="entry name" value="HTH_ARSR"/>
    <property type="match status" value="1"/>
</dbReference>
<evidence type="ECO:0000256" key="1">
    <source>
        <dbReference type="ARBA" id="ARBA00023015"/>
    </source>
</evidence>
<evidence type="ECO:0000313" key="6">
    <source>
        <dbReference type="Proteomes" id="UP000544222"/>
    </source>
</evidence>
<dbReference type="InterPro" id="IPR036390">
    <property type="entry name" value="WH_DNA-bd_sf"/>
</dbReference>
<proteinExistence type="predicted"/>
<keyword evidence="2 5" id="KW-0238">DNA-binding</keyword>
<organism evidence="5 6">
    <name type="scientific">Microbacter margulisiae</name>
    <dbReference type="NCBI Taxonomy" id="1350067"/>
    <lineage>
        <taxon>Bacteria</taxon>
        <taxon>Pseudomonadati</taxon>
        <taxon>Bacteroidota</taxon>
        <taxon>Bacteroidia</taxon>
        <taxon>Bacteroidales</taxon>
        <taxon>Porphyromonadaceae</taxon>
        <taxon>Microbacter</taxon>
    </lineage>
</organism>
<dbReference type="RefSeq" id="WP_183413411.1">
    <property type="nucleotide sequence ID" value="NZ_JACHYB010000001.1"/>
</dbReference>
<evidence type="ECO:0000256" key="2">
    <source>
        <dbReference type="ARBA" id="ARBA00023125"/>
    </source>
</evidence>
<dbReference type="AlphaFoldDB" id="A0A7W5H2P6"/>
<name>A0A7W5H2P6_9PORP</name>
<keyword evidence="6" id="KW-1185">Reference proteome</keyword>
<keyword evidence="1" id="KW-0805">Transcription regulation</keyword>
<dbReference type="PROSITE" id="PS50987">
    <property type="entry name" value="HTH_ARSR_2"/>
    <property type="match status" value="1"/>
</dbReference>
<dbReference type="CDD" id="cd00090">
    <property type="entry name" value="HTH_ARSR"/>
    <property type="match status" value="1"/>
</dbReference>
<dbReference type="PANTHER" id="PTHR33154">
    <property type="entry name" value="TRANSCRIPTIONAL REGULATOR, ARSR FAMILY"/>
    <property type="match status" value="1"/>
</dbReference>
<gene>
    <name evidence="5" type="ORF">FHX64_001834</name>
</gene>
<sequence>MSQETILSDQQIRLARYAKALGHPIRVYIMEYLVKNANRCCYSGDLSMELPIARSTLSQHLSELKDAGLIQGEITSPYIRYCIHQEHWEEARQLFEGLFV</sequence>
<evidence type="ECO:0000256" key="3">
    <source>
        <dbReference type="ARBA" id="ARBA00023163"/>
    </source>
</evidence>
<dbReference type="PANTHER" id="PTHR33154:SF15">
    <property type="entry name" value="REGULATORY PROTEIN ARSR"/>
    <property type="match status" value="1"/>
</dbReference>
<dbReference type="InterPro" id="IPR036388">
    <property type="entry name" value="WH-like_DNA-bd_sf"/>
</dbReference>
<dbReference type="InterPro" id="IPR001845">
    <property type="entry name" value="HTH_ArsR_DNA-bd_dom"/>
</dbReference>
<dbReference type="Pfam" id="PF01022">
    <property type="entry name" value="HTH_5"/>
    <property type="match status" value="1"/>
</dbReference>
<dbReference type="InterPro" id="IPR011991">
    <property type="entry name" value="ArsR-like_HTH"/>
</dbReference>
<protein>
    <submittedName>
        <fullName evidence="5">DNA-binding transcriptional ArsR family regulator</fullName>
    </submittedName>
</protein>
<evidence type="ECO:0000313" key="5">
    <source>
        <dbReference type="EMBL" id="MBB3187671.1"/>
    </source>
</evidence>
<evidence type="ECO:0000259" key="4">
    <source>
        <dbReference type="PROSITE" id="PS50987"/>
    </source>
</evidence>
<feature type="domain" description="HTH arsR-type" evidence="4">
    <location>
        <begin position="6"/>
        <end position="100"/>
    </location>
</feature>
<dbReference type="GO" id="GO:0003700">
    <property type="term" value="F:DNA-binding transcription factor activity"/>
    <property type="evidence" value="ECO:0007669"/>
    <property type="project" value="InterPro"/>
</dbReference>
<dbReference type="EMBL" id="JACHYB010000001">
    <property type="protein sequence ID" value="MBB3187671.1"/>
    <property type="molecule type" value="Genomic_DNA"/>
</dbReference>
<dbReference type="Gene3D" id="1.10.10.10">
    <property type="entry name" value="Winged helix-like DNA-binding domain superfamily/Winged helix DNA-binding domain"/>
    <property type="match status" value="1"/>
</dbReference>
<accession>A0A7W5H2P6</accession>
<dbReference type="GO" id="GO:0003677">
    <property type="term" value="F:DNA binding"/>
    <property type="evidence" value="ECO:0007669"/>
    <property type="project" value="UniProtKB-KW"/>
</dbReference>
<reference evidence="5 6" key="1">
    <citation type="submission" date="2020-08" db="EMBL/GenBank/DDBJ databases">
        <title>Genomic Encyclopedia of Type Strains, Phase IV (KMG-IV): sequencing the most valuable type-strain genomes for metagenomic binning, comparative biology and taxonomic classification.</title>
        <authorList>
            <person name="Goeker M."/>
        </authorList>
    </citation>
    <scope>NUCLEOTIDE SEQUENCE [LARGE SCALE GENOMIC DNA]</scope>
    <source>
        <strain evidence="5 6">DSM 27471</strain>
    </source>
</reference>
<dbReference type="SUPFAM" id="SSF46785">
    <property type="entry name" value="Winged helix' DNA-binding domain"/>
    <property type="match status" value="1"/>
</dbReference>
<comment type="caution">
    <text evidence="5">The sequence shown here is derived from an EMBL/GenBank/DDBJ whole genome shotgun (WGS) entry which is preliminary data.</text>
</comment>
<dbReference type="Proteomes" id="UP000544222">
    <property type="component" value="Unassembled WGS sequence"/>
</dbReference>
<dbReference type="InterPro" id="IPR051081">
    <property type="entry name" value="HTH_MetalResp_TranReg"/>
</dbReference>